<protein>
    <submittedName>
        <fullName evidence="3">Transposase</fullName>
    </submittedName>
</protein>
<dbReference type="EMBL" id="UYRT01029318">
    <property type="protein sequence ID" value="VDK69469.1"/>
    <property type="molecule type" value="Genomic_DNA"/>
</dbReference>
<keyword evidence="2" id="KW-1185">Reference proteome</keyword>
<dbReference type="AlphaFoldDB" id="A0A183DKH6"/>
<gene>
    <name evidence="1" type="ORF">GPUH_LOCUS9218</name>
</gene>
<dbReference type="OrthoDB" id="10521076at2759"/>
<name>A0A183DKH6_9BILA</name>
<evidence type="ECO:0000313" key="1">
    <source>
        <dbReference type="EMBL" id="VDK69469.1"/>
    </source>
</evidence>
<dbReference type="WBParaSite" id="GPUH_0000922701-mRNA-1">
    <property type="protein sequence ID" value="GPUH_0000922701-mRNA-1"/>
    <property type="gene ID" value="GPUH_0000922701"/>
</dbReference>
<evidence type="ECO:0000313" key="3">
    <source>
        <dbReference type="WBParaSite" id="GPUH_0000922701-mRNA-1"/>
    </source>
</evidence>
<proteinExistence type="predicted"/>
<accession>A0A183DKH6</accession>
<organism evidence="3">
    <name type="scientific">Gongylonema pulchrum</name>
    <dbReference type="NCBI Taxonomy" id="637853"/>
    <lineage>
        <taxon>Eukaryota</taxon>
        <taxon>Metazoa</taxon>
        <taxon>Ecdysozoa</taxon>
        <taxon>Nematoda</taxon>
        <taxon>Chromadorea</taxon>
        <taxon>Rhabditida</taxon>
        <taxon>Spirurina</taxon>
        <taxon>Spiruromorpha</taxon>
        <taxon>Spiruroidea</taxon>
        <taxon>Gongylonematidae</taxon>
        <taxon>Gongylonema</taxon>
    </lineage>
</organism>
<reference evidence="1 2" key="2">
    <citation type="submission" date="2018-11" db="EMBL/GenBank/DDBJ databases">
        <authorList>
            <consortium name="Pathogen Informatics"/>
        </authorList>
    </citation>
    <scope>NUCLEOTIDE SEQUENCE [LARGE SCALE GENOMIC DNA]</scope>
</reference>
<dbReference type="Proteomes" id="UP000271098">
    <property type="component" value="Unassembled WGS sequence"/>
</dbReference>
<reference evidence="3" key="1">
    <citation type="submission" date="2016-06" db="UniProtKB">
        <authorList>
            <consortium name="WormBaseParasite"/>
        </authorList>
    </citation>
    <scope>IDENTIFICATION</scope>
</reference>
<evidence type="ECO:0000313" key="2">
    <source>
        <dbReference type="Proteomes" id="UP000271098"/>
    </source>
</evidence>
<sequence>MPRDGGKIVDMNLYPVINKYGSEDVFTVSFLP</sequence>